<dbReference type="GO" id="GO:0015628">
    <property type="term" value="P:protein secretion by the type II secretion system"/>
    <property type="evidence" value="ECO:0007669"/>
    <property type="project" value="InterPro"/>
</dbReference>
<dbReference type="InterPro" id="IPR012902">
    <property type="entry name" value="N_methyl_site"/>
</dbReference>
<evidence type="ECO:0000259" key="3">
    <source>
        <dbReference type="Pfam" id="PF07596"/>
    </source>
</evidence>
<dbReference type="Gene3D" id="3.30.700.10">
    <property type="entry name" value="Glycoprotein, Type 4 Pilin"/>
    <property type="match status" value="1"/>
</dbReference>
<evidence type="ECO:0000313" key="5">
    <source>
        <dbReference type="Proteomes" id="UP000477311"/>
    </source>
</evidence>
<dbReference type="PANTHER" id="PTHR30093">
    <property type="entry name" value="GENERAL SECRETION PATHWAY PROTEIN G"/>
    <property type="match status" value="1"/>
</dbReference>
<reference evidence="4 5" key="1">
    <citation type="submission" date="2020-02" db="EMBL/GenBank/DDBJ databases">
        <title>Draft genome sequence of Limisphaera ngatamarikiensis NGM72.4T, a thermophilic Verrucomicrobia grouped in subdivision 3.</title>
        <authorList>
            <person name="Carere C.R."/>
            <person name="Steen J."/>
            <person name="Hugenholtz P."/>
            <person name="Stott M.B."/>
        </authorList>
    </citation>
    <scope>NUCLEOTIDE SEQUENCE [LARGE SCALE GENOMIC DNA]</scope>
    <source>
        <strain evidence="4 5">NGM72.4</strain>
    </source>
</reference>
<dbReference type="GO" id="GO:0015627">
    <property type="term" value="C:type II protein secretion system complex"/>
    <property type="evidence" value="ECO:0007669"/>
    <property type="project" value="InterPro"/>
</dbReference>
<protein>
    <submittedName>
        <fullName evidence="4">DUF1559 domain-containing protein</fullName>
    </submittedName>
</protein>
<dbReference type="AlphaFoldDB" id="A0A6M1RST1"/>
<gene>
    <name evidence="4" type="ORF">G4L39_00275</name>
</gene>
<name>A0A6M1RST1_9BACT</name>
<sequence length="239" mass="26927">MGRFGWLGAGFTLIELLVVLAIVSLLAAMLLPAVARAKESARRIACLNHLRQLGLAMQMYVQDNEGRYCPRTHPMRWPQRLVPYFGELRVLVCPSDGPDPATGTADPVLWPADAAPRSYIYNAWNDYYRSLFPVDHWRQVVSSNGHAIREMDIREPSETCLLGEKRTDSTHWYLDYERLEDLTQLDQARHGGKRGVGTGSNYAFADGSVRFVRFGRTVWPVNLWATTPEARAQGGPLIP</sequence>
<dbReference type="InterPro" id="IPR000983">
    <property type="entry name" value="Bac_GSPG_pilin"/>
</dbReference>
<keyword evidence="1" id="KW-0488">Methylation</keyword>
<dbReference type="PROSITE" id="PS00409">
    <property type="entry name" value="PROKAR_NTER_METHYL"/>
    <property type="match status" value="1"/>
</dbReference>
<keyword evidence="2" id="KW-0472">Membrane</keyword>
<evidence type="ECO:0000313" key="4">
    <source>
        <dbReference type="EMBL" id="NGO37842.1"/>
    </source>
</evidence>
<dbReference type="SUPFAM" id="SSF54523">
    <property type="entry name" value="Pili subunits"/>
    <property type="match status" value="1"/>
</dbReference>
<dbReference type="NCBIfam" id="TIGR02532">
    <property type="entry name" value="IV_pilin_GFxxxE"/>
    <property type="match status" value="1"/>
</dbReference>
<keyword evidence="5" id="KW-1185">Reference proteome</keyword>
<dbReference type="InterPro" id="IPR045584">
    <property type="entry name" value="Pilin-like"/>
</dbReference>
<feature type="domain" description="DUF1559" evidence="3">
    <location>
        <begin position="36"/>
        <end position="61"/>
    </location>
</feature>
<dbReference type="InterPro" id="IPR027558">
    <property type="entry name" value="Pre_pil_HX9DG_C"/>
</dbReference>
<feature type="transmembrane region" description="Helical" evidence="2">
    <location>
        <begin position="6"/>
        <end position="34"/>
    </location>
</feature>
<comment type="caution">
    <text evidence="4">The sequence shown here is derived from an EMBL/GenBank/DDBJ whole genome shotgun (WGS) entry which is preliminary data.</text>
</comment>
<dbReference type="NCBIfam" id="TIGR04294">
    <property type="entry name" value="pre_pil_HX9DG"/>
    <property type="match status" value="1"/>
</dbReference>
<dbReference type="PANTHER" id="PTHR30093:SF2">
    <property type="entry name" value="TYPE II SECRETION SYSTEM PROTEIN H"/>
    <property type="match status" value="1"/>
</dbReference>
<proteinExistence type="predicted"/>
<dbReference type="PRINTS" id="PR00813">
    <property type="entry name" value="BCTERIALGSPG"/>
</dbReference>
<organism evidence="4 5">
    <name type="scientific">Limisphaera ngatamarikiensis</name>
    <dbReference type="NCBI Taxonomy" id="1324935"/>
    <lineage>
        <taxon>Bacteria</taxon>
        <taxon>Pseudomonadati</taxon>
        <taxon>Verrucomicrobiota</taxon>
        <taxon>Verrucomicrobiia</taxon>
        <taxon>Limisphaerales</taxon>
        <taxon>Limisphaeraceae</taxon>
        <taxon>Limisphaera</taxon>
    </lineage>
</organism>
<dbReference type="Pfam" id="PF07963">
    <property type="entry name" value="N_methyl"/>
    <property type="match status" value="1"/>
</dbReference>
<dbReference type="Proteomes" id="UP000477311">
    <property type="component" value="Unassembled WGS sequence"/>
</dbReference>
<evidence type="ECO:0000256" key="2">
    <source>
        <dbReference type="SAM" id="Phobius"/>
    </source>
</evidence>
<keyword evidence="2" id="KW-0812">Transmembrane</keyword>
<keyword evidence="2" id="KW-1133">Transmembrane helix</keyword>
<dbReference type="EMBL" id="JAAKYA010000004">
    <property type="protein sequence ID" value="NGO37842.1"/>
    <property type="molecule type" value="Genomic_DNA"/>
</dbReference>
<evidence type="ECO:0000256" key="1">
    <source>
        <dbReference type="ARBA" id="ARBA00022481"/>
    </source>
</evidence>
<dbReference type="Pfam" id="PF07596">
    <property type="entry name" value="SBP_bac_10"/>
    <property type="match status" value="1"/>
</dbReference>
<accession>A0A6M1RST1</accession>
<dbReference type="InterPro" id="IPR011453">
    <property type="entry name" value="DUF1559"/>
</dbReference>